<keyword evidence="1" id="KW-1133">Transmembrane helix</keyword>
<feature type="transmembrane region" description="Helical" evidence="1">
    <location>
        <begin position="230"/>
        <end position="249"/>
    </location>
</feature>
<evidence type="ECO:0000313" key="2">
    <source>
        <dbReference type="EMBL" id="HIV37981.1"/>
    </source>
</evidence>
<feature type="transmembrane region" description="Helical" evidence="1">
    <location>
        <begin position="126"/>
        <end position="144"/>
    </location>
</feature>
<feature type="transmembrane region" description="Helical" evidence="1">
    <location>
        <begin position="151"/>
        <end position="170"/>
    </location>
</feature>
<dbReference type="Proteomes" id="UP000886814">
    <property type="component" value="Unassembled WGS sequence"/>
</dbReference>
<dbReference type="InterPro" id="IPR008875">
    <property type="entry name" value="TraX"/>
</dbReference>
<name>A0A9D1TFG7_9FIRM</name>
<protein>
    <submittedName>
        <fullName evidence="2">Conjugal transfer protein TraX</fullName>
    </submittedName>
</protein>
<feature type="transmembrane region" description="Helical" evidence="1">
    <location>
        <begin position="100"/>
        <end position="120"/>
    </location>
</feature>
<reference evidence="2" key="1">
    <citation type="journal article" date="2021" name="PeerJ">
        <title>Extensive microbial diversity within the chicken gut microbiome revealed by metagenomics and culture.</title>
        <authorList>
            <person name="Gilroy R."/>
            <person name="Ravi A."/>
            <person name="Getino M."/>
            <person name="Pursley I."/>
            <person name="Horton D.L."/>
            <person name="Alikhan N.F."/>
            <person name="Baker D."/>
            <person name="Gharbi K."/>
            <person name="Hall N."/>
            <person name="Watson M."/>
            <person name="Adriaenssens E.M."/>
            <person name="Foster-Nyarko E."/>
            <person name="Jarju S."/>
            <person name="Secka A."/>
            <person name="Antonio M."/>
            <person name="Oren A."/>
            <person name="Chaudhuri R.R."/>
            <person name="La Ragione R."/>
            <person name="Hildebrand F."/>
            <person name="Pallen M.J."/>
        </authorList>
    </citation>
    <scope>NUCLEOTIDE SEQUENCE</scope>
    <source>
        <strain evidence="2">CHK195-9823</strain>
    </source>
</reference>
<accession>A0A9D1TFG7</accession>
<dbReference type="Pfam" id="PF05857">
    <property type="entry name" value="TraX"/>
    <property type="match status" value="1"/>
</dbReference>
<sequence>MFSYKSVYRGKSLLPPVFTGSTLKLFALIFMLIDHIGAVILEHGVIYSYNRQLPTALSYPASLFCSQIDQVLRGIGRLAFPIFCFLLVEGFFHTSNRKKYAFRLFLFALISEIPFDLAFNSSILEFSYQNVMFTLLFGLLTIWGMERSRSIHPLLPLLPAAAGILAGWFFQADYDWRGIVLIIILYVFYQYPLEKTIAGCLCLLWEPLACLAFIPLNMYNHKKGQGMKYLFYLFYPVHLLILFCIRYAIFQI</sequence>
<feature type="transmembrane region" description="Helical" evidence="1">
    <location>
        <begin position="200"/>
        <end position="218"/>
    </location>
</feature>
<comment type="caution">
    <text evidence="2">The sequence shown here is derived from an EMBL/GenBank/DDBJ whole genome shotgun (WGS) entry which is preliminary data.</text>
</comment>
<gene>
    <name evidence="2" type="ORF">H9747_03130</name>
</gene>
<feature type="transmembrane region" description="Helical" evidence="1">
    <location>
        <begin position="71"/>
        <end position="88"/>
    </location>
</feature>
<evidence type="ECO:0000256" key="1">
    <source>
        <dbReference type="SAM" id="Phobius"/>
    </source>
</evidence>
<keyword evidence="1" id="KW-0472">Membrane</keyword>
<dbReference type="AlphaFoldDB" id="A0A9D1TFG7"/>
<reference evidence="2" key="2">
    <citation type="submission" date="2021-04" db="EMBL/GenBank/DDBJ databases">
        <authorList>
            <person name="Gilroy R."/>
        </authorList>
    </citation>
    <scope>NUCLEOTIDE SEQUENCE</scope>
    <source>
        <strain evidence="2">CHK195-9823</strain>
    </source>
</reference>
<evidence type="ECO:0000313" key="3">
    <source>
        <dbReference type="Proteomes" id="UP000886814"/>
    </source>
</evidence>
<feature type="transmembrane region" description="Helical" evidence="1">
    <location>
        <begin position="176"/>
        <end position="193"/>
    </location>
</feature>
<proteinExistence type="predicted"/>
<keyword evidence="1" id="KW-0812">Transmembrane</keyword>
<dbReference type="EMBL" id="DXIQ01000017">
    <property type="protein sequence ID" value="HIV37981.1"/>
    <property type="molecule type" value="Genomic_DNA"/>
</dbReference>
<organism evidence="2 3">
    <name type="scientific">Candidatus Blautia stercorigallinarum</name>
    <dbReference type="NCBI Taxonomy" id="2838501"/>
    <lineage>
        <taxon>Bacteria</taxon>
        <taxon>Bacillati</taxon>
        <taxon>Bacillota</taxon>
        <taxon>Clostridia</taxon>
        <taxon>Lachnospirales</taxon>
        <taxon>Lachnospiraceae</taxon>
        <taxon>Blautia</taxon>
    </lineage>
</organism>